<accession>A0A3G9G6M8</accession>
<dbReference type="RefSeq" id="WP_126420041.1">
    <property type="nucleotide sequence ID" value="NZ_AP018827.1"/>
</dbReference>
<evidence type="ECO:0000256" key="1">
    <source>
        <dbReference type="SAM" id="MobiDB-lite"/>
    </source>
</evidence>
<evidence type="ECO:0000313" key="3">
    <source>
        <dbReference type="Proteomes" id="UP000278756"/>
    </source>
</evidence>
<feature type="region of interest" description="Disordered" evidence="1">
    <location>
        <begin position="632"/>
        <end position="671"/>
    </location>
</feature>
<proteinExistence type="predicted"/>
<gene>
    <name evidence="2" type="ORF">EM6_0485</name>
</gene>
<organism evidence="2 3">
    <name type="scientific">Asticcacaulis excentricus</name>
    <dbReference type="NCBI Taxonomy" id="78587"/>
    <lineage>
        <taxon>Bacteria</taxon>
        <taxon>Pseudomonadati</taxon>
        <taxon>Pseudomonadota</taxon>
        <taxon>Alphaproteobacteria</taxon>
        <taxon>Caulobacterales</taxon>
        <taxon>Caulobacteraceae</taxon>
        <taxon>Asticcacaulis</taxon>
    </lineage>
</organism>
<protein>
    <submittedName>
        <fullName evidence="2">DNA primase bacterial type</fullName>
    </submittedName>
</protein>
<dbReference type="OrthoDB" id="7208869at2"/>
<reference evidence="3" key="1">
    <citation type="journal article" date="2017" name="Biotechnol. Biofuels">
        <title>Evaluation of environmental bacterial communities as a factor affecting the growth of duckweed Lemna minor.</title>
        <authorList>
            <person name="Ishizawa H."/>
            <person name="Kuroda M."/>
            <person name="Morikawa M."/>
            <person name="Ike M."/>
        </authorList>
    </citation>
    <scope>NUCLEOTIDE SEQUENCE [LARGE SCALE GENOMIC DNA]</scope>
    <source>
        <strain evidence="3">M6</strain>
    </source>
</reference>
<feature type="region of interest" description="Disordered" evidence="1">
    <location>
        <begin position="1"/>
        <end position="22"/>
    </location>
</feature>
<feature type="compositionally biased region" description="Acidic residues" evidence="1">
    <location>
        <begin position="661"/>
        <end position="671"/>
    </location>
</feature>
<name>A0A3G9G6M8_9CAUL</name>
<dbReference type="EMBL" id="AP018827">
    <property type="protein sequence ID" value="BBF79908.1"/>
    <property type="molecule type" value="Genomic_DNA"/>
</dbReference>
<dbReference type="Proteomes" id="UP000278756">
    <property type="component" value="Chromosome 1"/>
</dbReference>
<dbReference type="AlphaFoldDB" id="A0A3G9G6M8"/>
<reference evidence="3" key="2">
    <citation type="journal article" date="2017" name="Plant Physiol. Biochem.">
        <title>Differential oxidative and antioxidative response of duckweed Lemna minor toward plant growth promoting/inhibiting bacteria.</title>
        <authorList>
            <person name="Ishizawa H."/>
            <person name="Kuroda M."/>
            <person name="Morikawa M."/>
            <person name="Ike M."/>
        </authorList>
    </citation>
    <scope>NUCLEOTIDE SEQUENCE [LARGE SCALE GENOMIC DNA]</scope>
    <source>
        <strain evidence="3">M6</strain>
    </source>
</reference>
<evidence type="ECO:0000313" key="2">
    <source>
        <dbReference type="EMBL" id="BBF79908.1"/>
    </source>
</evidence>
<sequence>MTDTPTPETPPKKRGRPSNAEKMRAALILDDEDDIAFETVKQAARNDPVMGAPMRFVNANGDEEFVPPGEWMRDEWAHLDIVDPETNLPRNMPVEILGMDAKGLTTYVINTKGMVVTLPPNAGKGHFDLVFAGRSNYLTWLFPRYNKKGTKVVGWEADEFKRAVADVAGWSDVYDPDDSLRGRGMWRDKFGNPVYHAGDAILHGGRWKKPGRHDKHIYSARTRTGRPRLYEDLNPAGQRCYDILRTWNWERPDLDPVLQLGWVMTAKMGAFLFRRPAVWLTGPRGSGKSYLQGFLRSLMHEALLASSNASQAYIYRKLGQDCVPVLVDEQESKADTALTDRLLDLVRASYSGDDLGRADKDGGTVTFTLRSSFLASSIAKPSTEASDDSRMALLSLRATDKKGGAYTHDEAYRLGQVLTYRAIRWAPRWDALLETIEKALALKKGHTPRSLDTFAPFMAGFHIALYDQMPTEEQCRHYAALVDPSQLIELNTQMDDWEKCMRFLLGAVPDLFKNRTKEKTIGQIVRYYQACGDKDETDALFRGLRVSLNFKKNTPMDWDHARLFVPNSDPALIDLFNGTNWGSRKGNAGTWNGVLKQAPRDLYEDATSTKGGIDPVRGLAFSLPKLIDYLNGGHDEVEPTDPGMFSAPDPEPPVFDRLQGFEDEDAFGGGR</sequence>